<dbReference type="PANTHER" id="PTHR33116">
    <property type="entry name" value="REVERSE TRANSCRIPTASE ZINC-BINDING DOMAIN-CONTAINING PROTEIN-RELATED-RELATED"/>
    <property type="match status" value="1"/>
</dbReference>
<dbReference type="InterPro" id="IPR043502">
    <property type="entry name" value="DNA/RNA_pol_sf"/>
</dbReference>
<dbReference type="GeneID" id="130469913"/>
<dbReference type="PROSITE" id="PS50878">
    <property type="entry name" value="RT_POL"/>
    <property type="match status" value="1"/>
</dbReference>
<dbReference type="PANTHER" id="PTHR33116:SF84">
    <property type="entry name" value="RNA-DIRECTED DNA POLYMERASE"/>
    <property type="match status" value="1"/>
</dbReference>
<evidence type="ECO:0000259" key="1">
    <source>
        <dbReference type="PROSITE" id="PS50878"/>
    </source>
</evidence>
<dbReference type="Pfam" id="PF13966">
    <property type="entry name" value="zf-RVT"/>
    <property type="match status" value="1"/>
</dbReference>
<gene>
    <name evidence="3" type="primary">LOC130469913</name>
</gene>
<proteinExistence type="predicted"/>
<organism evidence="2 3">
    <name type="scientific">Spinacia oleracea</name>
    <name type="common">Spinach</name>
    <dbReference type="NCBI Taxonomy" id="3562"/>
    <lineage>
        <taxon>Eukaryota</taxon>
        <taxon>Viridiplantae</taxon>
        <taxon>Streptophyta</taxon>
        <taxon>Embryophyta</taxon>
        <taxon>Tracheophyta</taxon>
        <taxon>Spermatophyta</taxon>
        <taxon>Magnoliopsida</taxon>
        <taxon>eudicotyledons</taxon>
        <taxon>Gunneridae</taxon>
        <taxon>Pentapetalae</taxon>
        <taxon>Caryophyllales</taxon>
        <taxon>Chenopodiaceae</taxon>
        <taxon>Chenopodioideae</taxon>
        <taxon>Anserineae</taxon>
        <taxon>Spinacia</taxon>
    </lineage>
</organism>
<reference evidence="3" key="2">
    <citation type="submission" date="2025-08" db="UniProtKB">
        <authorList>
            <consortium name="RefSeq"/>
        </authorList>
    </citation>
    <scope>IDENTIFICATION</scope>
    <source>
        <tissue evidence="3">Leaf</tissue>
    </source>
</reference>
<dbReference type="RefSeq" id="XP_056695417.1">
    <property type="nucleotide sequence ID" value="XM_056839439.1"/>
</dbReference>
<accession>A0ABM3RIH1</accession>
<evidence type="ECO:0000313" key="3">
    <source>
        <dbReference type="RefSeq" id="XP_056695417.1"/>
    </source>
</evidence>
<reference evidence="2" key="1">
    <citation type="journal article" date="2021" name="Nat. Commun.">
        <title>Genomic analyses provide insights into spinach domestication and the genetic basis of agronomic traits.</title>
        <authorList>
            <person name="Cai X."/>
            <person name="Sun X."/>
            <person name="Xu C."/>
            <person name="Sun H."/>
            <person name="Wang X."/>
            <person name="Ge C."/>
            <person name="Zhang Z."/>
            <person name="Wang Q."/>
            <person name="Fei Z."/>
            <person name="Jiao C."/>
            <person name="Wang Q."/>
        </authorList>
    </citation>
    <scope>NUCLEOTIDE SEQUENCE [LARGE SCALE GENOMIC DNA]</scope>
    <source>
        <strain evidence="2">cv. Varoflay</strain>
    </source>
</reference>
<protein>
    <recommendedName>
        <fullName evidence="1">Reverse transcriptase domain-containing protein</fullName>
    </recommendedName>
</protein>
<dbReference type="InterPro" id="IPR000477">
    <property type="entry name" value="RT_dom"/>
</dbReference>
<evidence type="ECO:0000313" key="2">
    <source>
        <dbReference type="Proteomes" id="UP000813463"/>
    </source>
</evidence>
<sequence length="467" mass="53598">MIELGFPDRFVTWVFSSITTVSYSILINGKPTKPSSAKKGLRQGDPMSPFLFAIGMEYLTRHLQQLQTQTAFNFHPKCKKLAITHLMFADDLLMFSRADIQSVQILLSAFHQFSVASGLEANLDKSNIYLGGISSTEKAAILSSIHIPEGSFPFRPLIEKVVARAKTWTARNLTYAGRLQLVQTILLSMQSFWCQIFILPKKVIKEIQNFCRIFLWTGHTDPLRKSLVAWFNLCLPKAAGGWNIKEMSLWNKLGRSLDTKWPAAMSWPLKKILSSVQMIEDVGGWVTVCRNGKFSIKKMYQCLLGDHVKVPWRRIVCNNKAFPKSLFITWLALWNRLPTRDRLVAWKITTVEDCPLCTTKKESAAHLFFECDYSAAVWNTILHSLKFTRKASSFDQELALILKATKRTGDRYKLLVMYFAECLYSIWLQRNEMVFNHKCRRPADIVLDIMFRVACRATASQHMFLLN</sequence>
<name>A0ABM3RIH1_SPIOL</name>
<feature type="domain" description="Reverse transcriptase" evidence="1">
    <location>
        <begin position="1"/>
        <end position="147"/>
    </location>
</feature>
<dbReference type="SUPFAM" id="SSF56672">
    <property type="entry name" value="DNA/RNA polymerases"/>
    <property type="match status" value="1"/>
</dbReference>
<dbReference type="Proteomes" id="UP000813463">
    <property type="component" value="Chromosome 3"/>
</dbReference>
<keyword evidence="2" id="KW-1185">Reference proteome</keyword>
<dbReference type="Pfam" id="PF00078">
    <property type="entry name" value="RVT_1"/>
    <property type="match status" value="1"/>
</dbReference>
<dbReference type="InterPro" id="IPR026960">
    <property type="entry name" value="RVT-Znf"/>
</dbReference>